<dbReference type="CDD" id="cd00038">
    <property type="entry name" value="CAP_ED"/>
    <property type="match status" value="1"/>
</dbReference>
<gene>
    <name evidence="2" type="ORF">MNBD_GAMMA22-289</name>
</gene>
<evidence type="ECO:0000313" key="2">
    <source>
        <dbReference type="EMBL" id="VAW90819.1"/>
    </source>
</evidence>
<organism evidence="2">
    <name type="scientific">hydrothermal vent metagenome</name>
    <dbReference type="NCBI Taxonomy" id="652676"/>
    <lineage>
        <taxon>unclassified sequences</taxon>
        <taxon>metagenomes</taxon>
        <taxon>ecological metagenomes</taxon>
    </lineage>
</organism>
<dbReference type="EMBL" id="UOFS01000002">
    <property type="protein sequence ID" value="VAW90819.1"/>
    <property type="molecule type" value="Genomic_DNA"/>
</dbReference>
<protein>
    <recommendedName>
        <fullName evidence="1">Cyclic nucleotide-binding domain-containing protein</fullName>
    </recommendedName>
</protein>
<reference evidence="2" key="1">
    <citation type="submission" date="2018-06" db="EMBL/GenBank/DDBJ databases">
        <authorList>
            <person name="Zhirakovskaya E."/>
        </authorList>
    </citation>
    <scope>NUCLEOTIDE SEQUENCE</scope>
</reference>
<evidence type="ECO:0000259" key="1">
    <source>
        <dbReference type="PROSITE" id="PS50042"/>
    </source>
</evidence>
<accession>A0A3B0ZY08</accession>
<name>A0A3B0ZY08_9ZZZZ</name>
<dbReference type="AlphaFoldDB" id="A0A3B0ZY08"/>
<dbReference type="InterPro" id="IPR014710">
    <property type="entry name" value="RmlC-like_jellyroll"/>
</dbReference>
<dbReference type="Gene3D" id="2.60.120.10">
    <property type="entry name" value="Jelly Rolls"/>
    <property type="match status" value="1"/>
</dbReference>
<dbReference type="PROSITE" id="PS50042">
    <property type="entry name" value="CNMP_BINDING_3"/>
    <property type="match status" value="1"/>
</dbReference>
<dbReference type="InterPro" id="IPR018490">
    <property type="entry name" value="cNMP-bd_dom_sf"/>
</dbReference>
<dbReference type="SUPFAM" id="SSF51206">
    <property type="entry name" value="cAMP-binding domain-like"/>
    <property type="match status" value="1"/>
</dbReference>
<feature type="domain" description="Cyclic nucleotide-binding" evidence="1">
    <location>
        <begin position="15"/>
        <end position="126"/>
    </location>
</feature>
<proteinExistence type="predicted"/>
<sequence length="190" mass="22296">MNKSNNPLFLDFLKQYVNINSKELNRLLNLFELQKYQNKTHIVKPSEANNTLFFIISGLVRYYYLTDDGKEWNRAFLAEGMMSTSLAGGLKSIDHYGIQVIEDSEILLADFSEFQLLFNDNPMIERLQRKLIENILITKMNRERSFLQSSAKQRYIDFVEQYPEIFQRVTQYHLASYLGITEASLSRIIS</sequence>
<dbReference type="SMART" id="SM00100">
    <property type="entry name" value="cNMP"/>
    <property type="match status" value="1"/>
</dbReference>
<dbReference type="InterPro" id="IPR000595">
    <property type="entry name" value="cNMP-bd_dom"/>
</dbReference>